<evidence type="ECO:0000313" key="2">
    <source>
        <dbReference type="EMBL" id="KAH0751194.1"/>
    </source>
</evidence>
<evidence type="ECO:0000256" key="1">
    <source>
        <dbReference type="SAM" id="Coils"/>
    </source>
</evidence>
<reference evidence="2 3" key="1">
    <citation type="journal article" date="2021" name="bioRxiv">
        <title>Chromosome-scale and haplotype-resolved genome assembly of a tetraploid potato cultivar.</title>
        <authorList>
            <person name="Sun H."/>
            <person name="Jiao W.-B."/>
            <person name="Krause K."/>
            <person name="Campoy J.A."/>
            <person name="Goel M."/>
            <person name="Folz-Donahue K."/>
            <person name="Kukat C."/>
            <person name="Huettel B."/>
            <person name="Schneeberger K."/>
        </authorList>
    </citation>
    <scope>NUCLEOTIDE SEQUENCE [LARGE SCALE GENOMIC DNA]</scope>
    <source>
        <strain evidence="2">SolTubOtavaFocal</strain>
        <tissue evidence="2">Leaves</tissue>
    </source>
</reference>
<comment type="caution">
    <text evidence="2">The sequence shown here is derived from an EMBL/GenBank/DDBJ whole genome shotgun (WGS) entry which is preliminary data.</text>
</comment>
<organism evidence="2 3">
    <name type="scientific">Solanum tuberosum</name>
    <name type="common">Potato</name>
    <dbReference type="NCBI Taxonomy" id="4113"/>
    <lineage>
        <taxon>Eukaryota</taxon>
        <taxon>Viridiplantae</taxon>
        <taxon>Streptophyta</taxon>
        <taxon>Embryophyta</taxon>
        <taxon>Tracheophyta</taxon>
        <taxon>Spermatophyta</taxon>
        <taxon>Magnoliopsida</taxon>
        <taxon>eudicotyledons</taxon>
        <taxon>Gunneridae</taxon>
        <taxon>Pentapetalae</taxon>
        <taxon>asterids</taxon>
        <taxon>lamiids</taxon>
        <taxon>Solanales</taxon>
        <taxon>Solanaceae</taxon>
        <taxon>Solanoideae</taxon>
        <taxon>Solaneae</taxon>
        <taxon>Solanum</taxon>
    </lineage>
</organism>
<feature type="coiled-coil region" evidence="1">
    <location>
        <begin position="12"/>
        <end position="46"/>
    </location>
</feature>
<evidence type="ECO:0000313" key="3">
    <source>
        <dbReference type="Proteomes" id="UP000826656"/>
    </source>
</evidence>
<dbReference type="Proteomes" id="UP000826656">
    <property type="component" value="Unassembled WGS sequence"/>
</dbReference>
<accession>A0ABQ7UQ80</accession>
<protein>
    <submittedName>
        <fullName evidence="2">Uncharacterized protein</fullName>
    </submittedName>
</protein>
<keyword evidence="3" id="KW-1185">Reference proteome</keyword>
<dbReference type="EMBL" id="JAIVGD010000019">
    <property type="protein sequence ID" value="KAH0751194.1"/>
    <property type="molecule type" value="Genomic_DNA"/>
</dbReference>
<proteinExistence type="predicted"/>
<name>A0ABQ7UQ80_SOLTU</name>
<gene>
    <name evidence="2" type="ORF">KY290_030426</name>
</gene>
<keyword evidence="1" id="KW-0175">Coiled coil</keyword>
<sequence length="120" mass="14210">MNKQKVSILSYFKQLEVEVGKLKRKIEELELMKKQQETKAIETSRKAIPSMEKGKKQLMIANSDFMAKMEEKFLNLVSKLEEKDKAITRFTREIREMEVMKFEGSPQVNLISLKWMMKSF</sequence>